<evidence type="ECO:0000259" key="1">
    <source>
        <dbReference type="Pfam" id="PF06985"/>
    </source>
</evidence>
<dbReference type="InterPro" id="IPR011051">
    <property type="entry name" value="RmlC_Cupin_sf"/>
</dbReference>
<dbReference type="AlphaFoldDB" id="A0A438MVH1"/>
<dbReference type="PANTHER" id="PTHR24148:SF82">
    <property type="entry name" value="HETEROKARYON INCOMPATIBILITY DOMAIN-CONTAINING PROTEIN"/>
    <property type="match status" value="1"/>
</dbReference>
<dbReference type="InterPro" id="IPR052895">
    <property type="entry name" value="HetReg/Transcr_Mod"/>
</dbReference>
<dbReference type="Proteomes" id="UP000288859">
    <property type="component" value="Unassembled WGS sequence"/>
</dbReference>
<evidence type="ECO:0000313" key="2">
    <source>
        <dbReference type="EMBL" id="RVX67759.1"/>
    </source>
</evidence>
<gene>
    <name evidence="2" type="ORF">B0A52_07882</name>
</gene>
<dbReference type="InterPro" id="IPR010730">
    <property type="entry name" value="HET"/>
</dbReference>
<reference evidence="2 3" key="1">
    <citation type="submission" date="2017-03" db="EMBL/GenBank/DDBJ databases">
        <title>Genomes of endolithic fungi from Antarctica.</title>
        <authorList>
            <person name="Coleine C."/>
            <person name="Masonjones S."/>
            <person name="Stajich J.E."/>
        </authorList>
    </citation>
    <scope>NUCLEOTIDE SEQUENCE [LARGE SCALE GENOMIC DNA]</scope>
    <source>
        <strain evidence="2 3">CCFEE 6314</strain>
    </source>
</reference>
<sequence length="979" mass="109927">MADFEYGITLASGCTIVHGAGANIKEPFAQMPNVDIPVIMHEVDPGQARSFRGQLGYIEFNTSYRLPRHVHISPPGDVANASSSMVRRFTAERIMVLSGVALVELNGEIYVIPPRSLVTIAPGVPHTWTACPAGVQIRNSKSEEQVTSTGTFLMVYEYEDPTGFFPTNQTNTLTSVDQYIHNSIPSIRNEDDEQEPDITHDYRPATFAMTTIIGYAKQFMNALYARLKAIIRFPFDLSVVFGIDLLARIRTVTRPKLQYKELNTTEHEIRLLKVYPRITARLDEPIRCSLGHVSLTKHTGDYLAWESAADPDLQLHKKHRAWWKHQVDAFPGDQAIPHFCRFQWGDYLALSYAWVSDILSGRIIIDGRYVAVTNSLHSALLAIREDPRVTLMQAGVWVDALCINQDDLVERSKEIKTMRSIFGDSMGVFVHLGPASDDTHLALELIRLISYNLKEGFEYSPFLLELAMDTNNGKRLAERKSYTALMELLCRPYWTRLWIIQELAVGDDDIAIHCGNDWVFLHQVRQVLRLLVLNAVSFGMIITAAVLDEYLSRWQTVIGLLWWIGYLRQLTIRSENRHFLSYKDLRCPILTLAQYATATDPKDKVYGIVGILPTSITERIDTNPLLSVRDVYINFAKTIMEVTVSLDPIFSHNVDQDAVSTLGLPSWVTDWTLTPDRTGLFVAAEWDFVCDSTDYEAAEGTYRSGTSRAASIINFQDVRADGCRTPNIRYMSNDELLLCEGICIGEIDGLAAHVLDTSGTSGTSNLSIQPQSGRCPYPSCQAVVDALLRTWLFDPSGEGSKTSGLFHLPWIGGEDEELDEDNNWEATDQDLETIGTLRTLGWESNVPAGSFFSFEQFRRSVASFRVGGRPIKDYFPQELLPCPSDVNLNHDFEVISANSMGRRLVTMDTGHVGFTPVNVRHKDKVYVLIGCSIPVILRPDETGDHYTVVSECYMDGFMTGEAFVPVDADEVQLQTFTIC</sequence>
<feature type="domain" description="Heterokaryon incompatibility" evidence="1">
    <location>
        <begin position="347"/>
        <end position="502"/>
    </location>
</feature>
<dbReference type="SUPFAM" id="SSF51182">
    <property type="entry name" value="RmlC-like cupins"/>
    <property type="match status" value="1"/>
</dbReference>
<dbReference type="EMBL" id="NAJM01000045">
    <property type="protein sequence ID" value="RVX67759.1"/>
    <property type="molecule type" value="Genomic_DNA"/>
</dbReference>
<accession>A0A438MVH1</accession>
<organism evidence="2 3">
    <name type="scientific">Exophiala mesophila</name>
    <name type="common">Black yeast-like fungus</name>
    <dbReference type="NCBI Taxonomy" id="212818"/>
    <lineage>
        <taxon>Eukaryota</taxon>
        <taxon>Fungi</taxon>
        <taxon>Dikarya</taxon>
        <taxon>Ascomycota</taxon>
        <taxon>Pezizomycotina</taxon>
        <taxon>Eurotiomycetes</taxon>
        <taxon>Chaetothyriomycetidae</taxon>
        <taxon>Chaetothyriales</taxon>
        <taxon>Herpotrichiellaceae</taxon>
        <taxon>Exophiala</taxon>
    </lineage>
</organism>
<dbReference type="Pfam" id="PF06985">
    <property type="entry name" value="HET"/>
    <property type="match status" value="1"/>
</dbReference>
<name>A0A438MVH1_EXOME</name>
<dbReference type="PANTHER" id="PTHR24148">
    <property type="entry name" value="ANKYRIN REPEAT DOMAIN-CONTAINING PROTEIN 39 HOMOLOG-RELATED"/>
    <property type="match status" value="1"/>
</dbReference>
<dbReference type="OrthoDB" id="3452821at2759"/>
<dbReference type="Pfam" id="PF26639">
    <property type="entry name" value="Het-6_barrel"/>
    <property type="match status" value="1"/>
</dbReference>
<dbReference type="VEuPathDB" id="FungiDB:PV10_00296"/>
<comment type="caution">
    <text evidence="2">The sequence shown here is derived from an EMBL/GenBank/DDBJ whole genome shotgun (WGS) entry which is preliminary data.</text>
</comment>
<protein>
    <recommendedName>
        <fullName evidence="1">Heterokaryon incompatibility domain-containing protein</fullName>
    </recommendedName>
</protein>
<proteinExistence type="predicted"/>
<evidence type="ECO:0000313" key="3">
    <source>
        <dbReference type="Proteomes" id="UP000288859"/>
    </source>
</evidence>